<gene>
    <name evidence="1" type="ORF">BO70DRAFT_359128</name>
</gene>
<accession>A0A317WZI5</accession>
<dbReference type="EMBL" id="MSFL01000003">
    <property type="protein sequence ID" value="PWY90138.1"/>
    <property type="molecule type" value="Genomic_DNA"/>
</dbReference>
<dbReference type="VEuPathDB" id="FungiDB:BO70DRAFT_359128"/>
<proteinExistence type="predicted"/>
<sequence>MCPVSTLLLPFGHSMGLQLRAEFDPTEAPRKQKVTPRKKLLPEQKPGMIAYWIAGRQSDSRFAPPQEPNRET</sequence>
<keyword evidence="2" id="KW-1185">Reference proteome</keyword>
<name>A0A317WZI5_9EURO</name>
<reference evidence="1 2" key="1">
    <citation type="submission" date="2016-12" db="EMBL/GenBank/DDBJ databases">
        <title>The genomes of Aspergillus section Nigri reveals drivers in fungal speciation.</title>
        <authorList>
            <consortium name="DOE Joint Genome Institute"/>
            <person name="Vesth T.C."/>
            <person name="Nybo J."/>
            <person name="Theobald S."/>
            <person name="Brandl J."/>
            <person name="Frisvad J.C."/>
            <person name="Nielsen K.F."/>
            <person name="Lyhne E.K."/>
            <person name="Kogle M.E."/>
            <person name="Kuo A."/>
            <person name="Riley R."/>
            <person name="Clum A."/>
            <person name="Nolan M."/>
            <person name="Lipzen A."/>
            <person name="Salamov A."/>
            <person name="Henrissat B."/>
            <person name="Wiebenga A."/>
            <person name="De Vries R.P."/>
            <person name="Grigoriev I.V."/>
            <person name="Mortensen U.H."/>
            <person name="Andersen M.R."/>
            <person name="Baker S.E."/>
        </authorList>
    </citation>
    <scope>NUCLEOTIDE SEQUENCE [LARGE SCALE GENOMIC DNA]</scope>
    <source>
        <strain evidence="1 2">CBS 117.55</strain>
    </source>
</reference>
<organism evidence="1 2">
    <name type="scientific">Aspergillus heteromorphus CBS 117.55</name>
    <dbReference type="NCBI Taxonomy" id="1448321"/>
    <lineage>
        <taxon>Eukaryota</taxon>
        <taxon>Fungi</taxon>
        <taxon>Dikarya</taxon>
        <taxon>Ascomycota</taxon>
        <taxon>Pezizomycotina</taxon>
        <taxon>Eurotiomycetes</taxon>
        <taxon>Eurotiomycetidae</taxon>
        <taxon>Eurotiales</taxon>
        <taxon>Aspergillaceae</taxon>
        <taxon>Aspergillus</taxon>
        <taxon>Aspergillus subgen. Circumdati</taxon>
    </lineage>
</organism>
<dbReference type="Proteomes" id="UP000247233">
    <property type="component" value="Unassembled WGS sequence"/>
</dbReference>
<evidence type="ECO:0000313" key="1">
    <source>
        <dbReference type="EMBL" id="PWY90138.1"/>
    </source>
</evidence>
<dbReference type="RefSeq" id="XP_025402969.1">
    <property type="nucleotide sequence ID" value="XM_025542468.1"/>
</dbReference>
<dbReference type="AlphaFoldDB" id="A0A317WZI5"/>
<evidence type="ECO:0000313" key="2">
    <source>
        <dbReference type="Proteomes" id="UP000247233"/>
    </source>
</evidence>
<protein>
    <submittedName>
        <fullName evidence="1">Uncharacterized protein</fullName>
    </submittedName>
</protein>
<dbReference type="GeneID" id="37064705"/>
<comment type="caution">
    <text evidence="1">The sequence shown here is derived from an EMBL/GenBank/DDBJ whole genome shotgun (WGS) entry which is preliminary data.</text>
</comment>